<sequence length="57" mass="5931">MSFSGNSQRKVNIGIGLVLASVACIIALGTVAVPLFLISMMFLGTSARAMSKRTGEN</sequence>
<keyword evidence="1" id="KW-0472">Membrane</keyword>
<proteinExistence type="predicted"/>
<keyword evidence="1" id="KW-0812">Transmembrane</keyword>
<evidence type="ECO:0000256" key="1">
    <source>
        <dbReference type="SAM" id="Phobius"/>
    </source>
</evidence>
<evidence type="ECO:0000313" key="2">
    <source>
        <dbReference type="EMBL" id="SDS44884.1"/>
    </source>
</evidence>
<accession>A0A1H1SA90</accession>
<feature type="transmembrane region" description="Helical" evidence="1">
    <location>
        <begin position="12"/>
        <end position="43"/>
    </location>
</feature>
<dbReference type="EMBL" id="LT629765">
    <property type="protein sequence ID" value="SDS44884.1"/>
    <property type="molecule type" value="Genomic_DNA"/>
</dbReference>
<keyword evidence="3" id="KW-1185">Reference proteome</keyword>
<gene>
    <name evidence="2" type="ORF">SAMN04488539_1697</name>
</gene>
<protein>
    <submittedName>
        <fullName evidence="2">Uncharacterized protein</fullName>
    </submittedName>
</protein>
<organism evidence="2 3">
    <name type="scientific">Corynebacterium timonense</name>
    <dbReference type="NCBI Taxonomy" id="441500"/>
    <lineage>
        <taxon>Bacteria</taxon>
        <taxon>Bacillati</taxon>
        <taxon>Actinomycetota</taxon>
        <taxon>Actinomycetes</taxon>
        <taxon>Mycobacteriales</taxon>
        <taxon>Corynebacteriaceae</taxon>
        <taxon>Corynebacterium</taxon>
    </lineage>
</organism>
<dbReference type="Proteomes" id="UP000182237">
    <property type="component" value="Chromosome I"/>
</dbReference>
<keyword evidence="1" id="KW-1133">Transmembrane helix</keyword>
<name>A0A1H1SA90_9CORY</name>
<dbReference type="AlphaFoldDB" id="A0A1H1SA90"/>
<reference evidence="2 3" key="1">
    <citation type="submission" date="2016-10" db="EMBL/GenBank/DDBJ databases">
        <authorList>
            <person name="de Groot N.N."/>
        </authorList>
    </citation>
    <scope>NUCLEOTIDE SEQUENCE [LARGE SCALE GENOMIC DNA]</scope>
    <source>
        <strain evidence="2 3">DSM 45434</strain>
    </source>
</reference>
<evidence type="ECO:0000313" key="3">
    <source>
        <dbReference type="Proteomes" id="UP000182237"/>
    </source>
</evidence>